<sequence>MYGGSSGPDVRKWVEGVSPHHPPLEPPRVSAEEDFPALPTVSGGGGSGSGNGNGNDDVITPLSPLGTWAEQVEMTEPEQETQQQSLHGALSSMNLKEKDGVGS</sequence>
<organism evidence="2 3">
    <name type="scientific">Blastomyces silverae</name>
    <dbReference type="NCBI Taxonomy" id="2060906"/>
    <lineage>
        <taxon>Eukaryota</taxon>
        <taxon>Fungi</taxon>
        <taxon>Dikarya</taxon>
        <taxon>Ascomycota</taxon>
        <taxon>Pezizomycotina</taxon>
        <taxon>Eurotiomycetes</taxon>
        <taxon>Eurotiomycetidae</taxon>
        <taxon>Onygenales</taxon>
        <taxon>Ajellomycetaceae</taxon>
        <taxon>Blastomyces</taxon>
    </lineage>
</organism>
<gene>
    <name evidence="2" type="ORF">EMPG_15541</name>
</gene>
<dbReference type="STRING" id="2060906.A0A0H1BC53"/>
<dbReference type="Proteomes" id="UP000053573">
    <property type="component" value="Unassembled WGS sequence"/>
</dbReference>
<evidence type="ECO:0000313" key="2">
    <source>
        <dbReference type="EMBL" id="KLJ09039.1"/>
    </source>
</evidence>
<accession>A0A0H1BC53</accession>
<proteinExistence type="predicted"/>
<evidence type="ECO:0000313" key="3">
    <source>
        <dbReference type="Proteomes" id="UP000053573"/>
    </source>
</evidence>
<name>A0A0H1BC53_9EURO</name>
<feature type="compositionally biased region" description="Gly residues" evidence="1">
    <location>
        <begin position="42"/>
        <end position="53"/>
    </location>
</feature>
<dbReference type="AlphaFoldDB" id="A0A0H1BC53"/>
<keyword evidence="3" id="KW-1185">Reference proteome</keyword>
<dbReference type="EMBL" id="LDEV01002460">
    <property type="protein sequence ID" value="KLJ09039.1"/>
    <property type="molecule type" value="Genomic_DNA"/>
</dbReference>
<comment type="caution">
    <text evidence="2">The sequence shown here is derived from an EMBL/GenBank/DDBJ whole genome shotgun (WGS) entry which is preliminary data.</text>
</comment>
<dbReference type="OrthoDB" id="2402960at2759"/>
<feature type="region of interest" description="Disordered" evidence="1">
    <location>
        <begin position="1"/>
        <end position="103"/>
    </location>
</feature>
<protein>
    <submittedName>
        <fullName evidence="2">Uncharacterized protein</fullName>
    </submittedName>
</protein>
<reference evidence="3" key="1">
    <citation type="journal article" date="2015" name="PLoS Genet.">
        <title>The dynamic genome and transcriptome of the human fungal pathogen Blastomyces and close relative Emmonsia.</title>
        <authorList>
            <person name="Munoz J.F."/>
            <person name="Gauthier G.M."/>
            <person name="Desjardins C.A."/>
            <person name="Gallo J.E."/>
            <person name="Holder J."/>
            <person name="Sullivan T.D."/>
            <person name="Marty A.J."/>
            <person name="Carmen J.C."/>
            <person name="Chen Z."/>
            <person name="Ding L."/>
            <person name="Gujja S."/>
            <person name="Magrini V."/>
            <person name="Misas E."/>
            <person name="Mitreva M."/>
            <person name="Priest M."/>
            <person name="Saif S."/>
            <person name="Whiston E.A."/>
            <person name="Young S."/>
            <person name="Zeng Q."/>
            <person name="Goldman W.E."/>
            <person name="Mardis E.R."/>
            <person name="Taylor J.W."/>
            <person name="McEwen J.G."/>
            <person name="Clay O.K."/>
            <person name="Klein B.S."/>
            <person name="Cuomo C.A."/>
        </authorList>
    </citation>
    <scope>NUCLEOTIDE SEQUENCE [LARGE SCALE GENOMIC DNA]</scope>
    <source>
        <strain evidence="3">UAMH 139</strain>
    </source>
</reference>
<evidence type="ECO:0000256" key="1">
    <source>
        <dbReference type="SAM" id="MobiDB-lite"/>
    </source>
</evidence>